<organism evidence="5 6">
    <name type="scientific">Advenella kashmirensis</name>
    <dbReference type="NCBI Taxonomy" id="310575"/>
    <lineage>
        <taxon>Bacteria</taxon>
        <taxon>Pseudomonadati</taxon>
        <taxon>Pseudomonadota</taxon>
        <taxon>Betaproteobacteria</taxon>
        <taxon>Burkholderiales</taxon>
        <taxon>Alcaligenaceae</taxon>
    </lineage>
</organism>
<dbReference type="PRINTS" id="PR00035">
    <property type="entry name" value="HTHGNTR"/>
</dbReference>
<feature type="domain" description="HTH gntR-type" evidence="4">
    <location>
        <begin position="13"/>
        <end position="81"/>
    </location>
</feature>
<dbReference type="FunFam" id="1.10.10.10:FF:000079">
    <property type="entry name" value="GntR family transcriptional regulator"/>
    <property type="match status" value="1"/>
</dbReference>
<dbReference type="InterPro" id="IPR028978">
    <property type="entry name" value="Chorismate_lyase_/UTRA_dom_sf"/>
</dbReference>
<keyword evidence="1" id="KW-0805">Transcription regulation</keyword>
<evidence type="ECO:0000256" key="3">
    <source>
        <dbReference type="ARBA" id="ARBA00023163"/>
    </source>
</evidence>
<evidence type="ECO:0000256" key="2">
    <source>
        <dbReference type="ARBA" id="ARBA00023125"/>
    </source>
</evidence>
<dbReference type="GO" id="GO:0045892">
    <property type="term" value="P:negative regulation of DNA-templated transcription"/>
    <property type="evidence" value="ECO:0007669"/>
    <property type="project" value="TreeGrafter"/>
</dbReference>
<dbReference type="Pfam" id="PF00392">
    <property type="entry name" value="GntR"/>
    <property type="match status" value="1"/>
</dbReference>
<proteinExistence type="predicted"/>
<keyword evidence="3" id="KW-0804">Transcription</keyword>
<name>A0A356LG53_9BURK</name>
<dbReference type="AlphaFoldDB" id="A0A356LG53"/>
<gene>
    <name evidence="5" type="ORF">DD666_11185</name>
</gene>
<reference evidence="5 6" key="1">
    <citation type="journal article" date="2018" name="Nat. Biotechnol.">
        <title>A standardized bacterial taxonomy based on genome phylogeny substantially revises the tree of life.</title>
        <authorList>
            <person name="Parks D.H."/>
            <person name="Chuvochina M."/>
            <person name="Waite D.W."/>
            <person name="Rinke C."/>
            <person name="Skarshewski A."/>
            <person name="Chaumeil P.A."/>
            <person name="Hugenholtz P."/>
        </authorList>
    </citation>
    <scope>NUCLEOTIDE SEQUENCE [LARGE SCALE GENOMIC DNA]</scope>
    <source>
        <strain evidence="5">UBA10707</strain>
    </source>
</reference>
<dbReference type="PANTHER" id="PTHR44846">
    <property type="entry name" value="MANNOSYL-D-GLYCERATE TRANSPORT/METABOLISM SYSTEM REPRESSOR MNGR-RELATED"/>
    <property type="match status" value="1"/>
</dbReference>
<dbReference type="Gene3D" id="1.10.10.10">
    <property type="entry name" value="Winged helix-like DNA-binding domain superfamily/Winged helix DNA-binding domain"/>
    <property type="match status" value="1"/>
</dbReference>
<dbReference type="PROSITE" id="PS50949">
    <property type="entry name" value="HTH_GNTR"/>
    <property type="match status" value="1"/>
</dbReference>
<dbReference type="InterPro" id="IPR050679">
    <property type="entry name" value="Bact_HTH_transcr_reg"/>
</dbReference>
<dbReference type="SMART" id="SM00866">
    <property type="entry name" value="UTRA"/>
    <property type="match status" value="1"/>
</dbReference>
<dbReference type="Pfam" id="PF07702">
    <property type="entry name" value="UTRA"/>
    <property type="match status" value="1"/>
</dbReference>
<dbReference type="CDD" id="cd07377">
    <property type="entry name" value="WHTH_GntR"/>
    <property type="match status" value="1"/>
</dbReference>
<accession>A0A356LG53</accession>
<dbReference type="SUPFAM" id="SSF64288">
    <property type="entry name" value="Chorismate lyase-like"/>
    <property type="match status" value="1"/>
</dbReference>
<dbReference type="SMART" id="SM00345">
    <property type="entry name" value="HTH_GNTR"/>
    <property type="match status" value="1"/>
</dbReference>
<dbReference type="InterPro" id="IPR036390">
    <property type="entry name" value="WH_DNA-bd_sf"/>
</dbReference>
<dbReference type="PANTHER" id="PTHR44846:SF1">
    <property type="entry name" value="MANNOSYL-D-GLYCERATE TRANSPORT_METABOLISM SYSTEM REPRESSOR MNGR-RELATED"/>
    <property type="match status" value="1"/>
</dbReference>
<dbReference type="InterPro" id="IPR036388">
    <property type="entry name" value="WH-like_DNA-bd_sf"/>
</dbReference>
<evidence type="ECO:0000313" key="6">
    <source>
        <dbReference type="Proteomes" id="UP000264036"/>
    </source>
</evidence>
<dbReference type="InterPro" id="IPR000524">
    <property type="entry name" value="Tscrpt_reg_HTH_GntR"/>
</dbReference>
<dbReference type="GO" id="GO:0003677">
    <property type="term" value="F:DNA binding"/>
    <property type="evidence" value="ECO:0007669"/>
    <property type="project" value="UniProtKB-KW"/>
</dbReference>
<comment type="caution">
    <text evidence="5">The sequence shown here is derived from an EMBL/GenBank/DDBJ whole genome shotgun (WGS) entry which is preliminary data.</text>
</comment>
<dbReference type="Gene3D" id="3.40.1410.10">
    <property type="entry name" value="Chorismate lyase-like"/>
    <property type="match status" value="1"/>
</dbReference>
<evidence type="ECO:0000313" key="5">
    <source>
        <dbReference type="EMBL" id="HBP29966.1"/>
    </source>
</evidence>
<keyword evidence="2" id="KW-0238">DNA-binding</keyword>
<dbReference type="GO" id="GO:0003700">
    <property type="term" value="F:DNA-binding transcription factor activity"/>
    <property type="evidence" value="ECO:0007669"/>
    <property type="project" value="InterPro"/>
</dbReference>
<protein>
    <recommendedName>
        <fullName evidence="4">HTH gntR-type domain-containing protein</fullName>
    </recommendedName>
</protein>
<sequence>MHNEIKPRYESRMPLYLQVAKLMRQKIESQQWRFGEQIPTLDNLVAQFEVSRITLRAALNLLEDNGIIRRTRGVGTFVAKDLSEQRWFRLANSFGELVQAVSTLKIRMLPIEPGERAPDPAFGFDGNSAAYQRLRRVHYRENTPYCLIDIYLDKTIFDSAPEGFRTAPVVPQLAQRPDISIHQARQIMRITVSDKETASHLNIGVGDPIADVCRVFKDPSDTILYYAHIQYPAQLIQIDTDLLQNDIAHNQY</sequence>
<dbReference type="SUPFAM" id="SSF46785">
    <property type="entry name" value="Winged helix' DNA-binding domain"/>
    <property type="match status" value="1"/>
</dbReference>
<evidence type="ECO:0000259" key="4">
    <source>
        <dbReference type="PROSITE" id="PS50949"/>
    </source>
</evidence>
<evidence type="ECO:0000256" key="1">
    <source>
        <dbReference type="ARBA" id="ARBA00023015"/>
    </source>
</evidence>
<dbReference type="InterPro" id="IPR011663">
    <property type="entry name" value="UTRA"/>
</dbReference>
<dbReference type="Proteomes" id="UP000264036">
    <property type="component" value="Unassembled WGS sequence"/>
</dbReference>
<dbReference type="EMBL" id="DOEK01000028">
    <property type="protein sequence ID" value="HBP29966.1"/>
    <property type="molecule type" value="Genomic_DNA"/>
</dbReference>